<accession>A0AAW0I1Z5</accession>
<protein>
    <submittedName>
        <fullName evidence="2">Uncharacterized protein</fullName>
    </submittedName>
</protein>
<dbReference type="InterPro" id="IPR036291">
    <property type="entry name" value="NAD(P)-bd_dom_sf"/>
</dbReference>
<dbReference type="Proteomes" id="UP001488838">
    <property type="component" value="Unassembled WGS sequence"/>
</dbReference>
<name>A0AAW0I1Z5_MYOGA</name>
<dbReference type="SUPFAM" id="SSF51735">
    <property type="entry name" value="NAD(P)-binding Rossmann-fold domains"/>
    <property type="match status" value="1"/>
</dbReference>
<sequence>MSDHLIDLNYMVYMFHHDSTHHRSDGARLRNLSSMGRLSPSSGIEIPTSTKQSEAGAEHTVGPSGVFTTMEQARALEFKGPSSLLFC</sequence>
<gene>
    <name evidence="2" type="ORF">U0070_027339</name>
</gene>
<evidence type="ECO:0000256" key="1">
    <source>
        <dbReference type="SAM" id="MobiDB-lite"/>
    </source>
</evidence>
<feature type="region of interest" description="Disordered" evidence="1">
    <location>
        <begin position="33"/>
        <end position="62"/>
    </location>
</feature>
<dbReference type="AlphaFoldDB" id="A0AAW0I1Z5"/>
<evidence type="ECO:0000313" key="2">
    <source>
        <dbReference type="EMBL" id="KAK7808550.1"/>
    </source>
</evidence>
<reference evidence="2 3" key="1">
    <citation type="journal article" date="2023" name="bioRxiv">
        <title>Conserved and derived expression patterns and positive selection on dental genes reveal complex evolutionary context of ever-growing rodent molars.</title>
        <authorList>
            <person name="Calamari Z.T."/>
            <person name="Song A."/>
            <person name="Cohen E."/>
            <person name="Akter M."/>
            <person name="Roy R.D."/>
            <person name="Hallikas O."/>
            <person name="Christensen M.M."/>
            <person name="Li P."/>
            <person name="Marangoni P."/>
            <person name="Jernvall J."/>
            <person name="Klein O.D."/>
        </authorList>
    </citation>
    <scope>NUCLEOTIDE SEQUENCE [LARGE SCALE GENOMIC DNA]</scope>
    <source>
        <strain evidence="2">V071</strain>
    </source>
</reference>
<keyword evidence="3" id="KW-1185">Reference proteome</keyword>
<feature type="compositionally biased region" description="Polar residues" evidence="1">
    <location>
        <begin position="33"/>
        <end position="53"/>
    </location>
</feature>
<organism evidence="2 3">
    <name type="scientific">Myodes glareolus</name>
    <name type="common">Bank vole</name>
    <name type="synonym">Clethrionomys glareolus</name>
    <dbReference type="NCBI Taxonomy" id="447135"/>
    <lineage>
        <taxon>Eukaryota</taxon>
        <taxon>Metazoa</taxon>
        <taxon>Chordata</taxon>
        <taxon>Craniata</taxon>
        <taxon>Vertebrata</taxon>
        <taxon>Euteleostomi</taxon>
        <taxon>Mammalia</taxon>
        <taxon>Eutheria</taxon>
        <taxon>Euarchontoglires</taxon>
        <taxon>Glires</taxon>
        <taxon>Rodentia</taxon>
        <taxon>Myomorpha</taxon>
        <taxon>Muroidea</taxon>
        <taxon>Cricetidae</taxon>
        <taxon>Arvicolinae</taxon>
        <taxon>Myodes</taxon>
    </lineage>
</organism>
<dbReference type="EMBL" id="JBBHLL010000236">
    <property type="protein sequence ID" value="KAK7808550.1"/>
    <property type="molecule type" value="Genomic_DNA"/>
</dbReference>
<proteinExistence type="predicted"/>
<dbReference type="Gene3D" id="3.40.50.720">
    <property type="entry name" value="NAD(P)-binding Rossmann-like Domain"/>
    <property type="match status" value="1"/>
</dbReference>
<comment type="caution">
    <text evidence="2">The sequence shown here is derived from an EMBL/GenBank/DDBJ whole genome shotgun (WGS) entry which is preliminary data.</text>
</comment>
<evidence type="ECO:0000313" key="3">
    <source>
        <dbReference type="Proteomes" id="UP001488838"/>
    </source>
</evidence>